<feature type="domain" description="Core-binding (CB)" evidence="8">
    <location>
        <begin position="82"/>
        <end position="164"/>
    </location>
</feature>
<protein>
    <recommendedName>
        <fullName evidence="11">Tyr recombinase domain-containing protein</fullName>
    </recommendedName>
</protein>
<dbReference type="PANTHER" id="PTHR30349:SF64">
    <property type="entry name" value="PROPHAGE INTEGRASE INTD-RELATED"/>
    <property type="match status" value="1"/>
</dbReference>
<dbReference type="PROSITE" id="PS51900">
    <property type="entry name" value="CB"/>
    <property type="match status" value="1"/>
</dbReference>
<gene>
    <name evidence="9" type="ORF">HMPREF9474_04330</name>
</gene>
<dbReference type="HOGENOM" id="CLU_690210_0_0_9"/>
<dbReference type="InterPro" id="IPR011010">
    <property type="entry name" value="DNA_brk_join_enz"/>
</dbReference>
<dbReference type="Pfam" id="PF00589">
    <property type="entry name" value="Phage_integrase"/>
    <property type="match status" value="1"/>
</dbReference>
<dbReference type="AlphaFoldDB" id="E7GTT5"/>
<dbReference type="Gene3D" id="1.10.443.10">
    <property type="entry name" value="Intergrase catalytic core"/>
    <property type="match status" value="1"/>
</dbReference>
<dbReference type="SUPFAM" id="SSF56349">
    <property type="entry name" value="DNA breaking-rejoining enzymes"/>
    <property type="match status" value="1"/>
</dbReference>
<evidence type="ECO:0000313" key="10">
    <source>
        <dbReference type="Proteomes" id="UP000002970"/>
    </source>
</evidence>
<feature type="domain" description="Tyr recombinase" evidence="7">
    <location>
        <begin position="186"/>
        <end position="395"/>
    </location>
</feature>
<dbReference type="GO" id="GO:0003677">
    <property type="term" value="F:DNA binding"/>
    <property type="evidence" value="ECO:0007669"/>
    <property type="project" value="UniProtKB-UniRule"/>
</dbReference>
<dbReference type="GO" id="GO:0015074">
    <property type="term" value="P:DNA integration"/>
    <property type="evidence" value="ECO:0007669"/>
    <property type="project" value="UniProtKB-KW"/>
</dbReference>
<keyword evidence="3" id="KW-0229">DNA integration</keyword>
<sequence length="410" mass="46692">MSVHHKIYTSKRTGIKTIRYYASVYNAQSGKSVVGPYREYVGPELADPKKPPKAIEKQLKLDEASLIDAIAKGKVEKRKAGLLFEVVAKQWLSSCKPPVFANSTYEGYSYYYTHYIADVFGDRPVNKISPLHIQKYVDAMKEKYSAETVNKCINVLIDIFNYAITPLKEIAVNPASGIKRLKVSRPQMTVWSDDDVQYFLNLPEVKSSEYYAMFCVSLLIGSRPSEVCGLSELSLLDNPKRLDFWRGYDQHGAVSDMKTDGSHRVIRIPDILYKSIHRRLLWKKEQQLKNPEFGNNEFLFVTKFGNPIRPNLYSKAFKRIVMQHNEQISKLDKIPEGRRLLPVITLYGCRHSFATNALAGNNDPALISSIMGNSVKTLLTRYAHPNQERQLSLINDFADKALKKVSQNIS</sequence>
<keyword evidence="5" id="KW-0233">DNA recombination</keyword>
<evidence type="ECO:0000256" key="6">
    <source>
        <dbReference type="PROSITE-ProRule" id="PRU01248"/>
    </source>
</evidence>
<reference evidence="9 10" key="1">
    <citation type="submission" date="2010-12" db="EMBL/GenBank/DDBJ databases">
        <title>The Genome Sequence of Clostridium symbiosum strain WAL-14163.</title>
        <authorList>
            <person name="Earl A."/>
            <person name="Ward D."/>
            <person name="Feldgarden M."/>
            <person name="Gevers D."/>
            <person name="Finegold S.M."/>
            <person name="Summanen P.H."/>
            <person name="Molitoris D.R."/>
            <person name="Vaisanen M.L."/>
            <person name="Daigneault M."/>
            <person name="Young S.K."/>
            <person name="Zeng Q."/>
            <person name="Gargeya S."/>
            <person name="Fitzgerald M."/>
            <person name="Haas B."/>
            <person name="Abouelleil A."/>
            <person name="Alvarado L."/>
            <person name="Arachchi H.M."/>
            <person name="Berlin A."/>
            <person name="Brown A."/>
            <person name="Chapman S.B."/>
            <person name="Chen Z."/>
            <person name="Dunbar C."/>
            <person name="Freedman E."/>
            <person name="Gearin G."/>
            <person name="Gellesch M."/>
            <person name="Goldberg J."/>
            <person name="Griggs A."/>
            <person name="Gujja S."/>
            <person name="Heilman E."/>
            <person name="Heiman D."/>
            <person name="Howarth C."/>
            <person name="Larson L."/>
            <person name="Lui A."/>
            <person name="MacDonald P.J.P."/>
            <person name="Mehta T."/>
            <person name="Montmayeur A."/>
            <person name="Murphy C."/>
            <person name="Neiman D."/>
            <person name="Pearson M."/>
            <person name="Priest M."/>
            <person name="Roberts A."/>
            <person name="Saif S."/>
            <person name="Shea T."/>
            <person name="Shenoy N."/>
            <person name="Sisk P."/>
            <person name="Stolte C."/>
            <person name="Sykes S."/>
            <person name="White J."/>
            <person name="Yandava C."/>
            <person name="Nusbaum C."/>
            <person name="Birren B."/>
        </authorList>
    </citation>
    <scope>NUCLEOTIDE SEQUENCE [LARGE SCALE GENOMIC DNA]</scope>
    <source>
        <strain evidence="9 10">WAL-14163</strain>
    </source>
</reference>
<comment type="similarity">
    <text evidence="2">Belongs to the 'phage' integrase family.</text>
</comment>
<evidence type="ECO:0000256" key="5">
    <source>
        <dbReference type="ARBA" id="ARBA00023172"/>
    </source>
</evidence>
<dbReference type="RefSeq" id="WP_003504737.1">
    <property type="nucleotide sequence ID" value="NZ_GL834320.1"/>
</dbReference>
<evidence type="ECO:0000313" key="9">
    <source>
        <dbReference type="EMBL" id="EGA91814.1"/>
    </source>
</evidence>
<dbReference type="Pfam" id="PF14659">
    <property type="entry name" value="Phage_int_SAM_3"/>
    <property type="match status" value="1"/>
</dbReference>
<evidence type="ECO:0000259" key="8">
    <source>
        <dbReference type="PROSITE" id="PS51900"/>
    </source>
</evidence>
<evidence type="ECO:0000256" key="2">
    <source>
        <dbReference type="ARBA" id="ARBA00008857"/>
    </source>
</evidence>
<evidence type="ECO:0008006" key="11">
    <source>
        <dbReference type="Google" id="ProtNLM"/>
    </source>
</evidence>
<dbReference type="STRING" id="1512.GCA_900049235_04681"/>
<dbReference type="Proteomes" id="UP000002970">
    <property type="component" value="Unassembled WGS sequence"/>
</dbReference>
<evidence type="ECO:0000259" key="7">
    <source>
        <dbReference type="PROSITE" id="PS51898"/>
    </source>
</evidence>
<organism evidence="9 10">
    <name type="scientific">Clostridium symbiosum (strain WAL-14163)</name>
    <dbReference type="NCBI Taxonomy" id="742740"/>
    <lineage>
        <taxon>Bacteria</taxon>
        <taxon>Bacillati</taxon>
        <taxon>Bacillota</taxon>
        <taxon>Clostridia</taxon>
        <taxon>Lachnospirales</taxon>
        <taxon>Lachnospiraceae</taxon>
        <taxon>Otoolea</taxon>
    </lineage>
</organism>
<dbReference type="PROSITE" id="PS51898">
    <property type="entry name" value="TYR_RECOMBINASE"/>
    <property type="match status" value="1"/>
</dbReference>
<dbReference type="InterPro" id="IPR004107">
    <property type="entry name" value="Integrase_SAM-like_N"/>
</dbReference>
<dbReference type="InterPro" id="IPR044068">
    <property type="entry name" value="CB"/>
</dbReference>
<dbReference type="InterPro" id="IPR002104">
    <property type="entry name" value="Integrase_catalytic"/>
</dbReference>
<dbReference type="GO" id="GO:0006310">
    <property type="term" value="P:DNA recombination"/>
    <property type="evidence" value="ECO:0007669"/>
    <property type="project" value="UniProtKB-KW"/>
</dbReference>
<evidence type="ECO:0000256" key="1">
    <source>
        <dbReference type="ARBA" id="ARBA00003283"/>
    </source>
</evidence>
<dbReference type="Gene3D" id="1.10.150.130">
    <property type="match status" value="1"/>
</dbReference>
<dbReference type="InterPro" id="IPR010998">
    <property type="entry name" value="Integrase_recombinase_N"/>
</dbReference>
<dbReference type="InterPro" id="IPR050090">
    <property type="entry name" value="Tyrosine_recombinase_XerCD"/>
</dbReference>
<proteinExistence type="inferred from homology"/>
<evidence type="ECO:0000256" key="3">
    <source>
        <dbReference type="ARBA" id="ARBA00022908"/>
    </source>
</evidence>
<dbReference type="eggNOG" id="COG0582">
    <property type="taxonomic scope" value="Bacteria"/>
</dbReference>
<evidence type="ECO:0000256" key="4">
    <source>
        <dbReference type="ARBA" id="ARBA00023125"/>
    </source>
</evidence>
<keyword evidence="10" id="KW-1185">Reference proteome</keyword>
<comment type="caution">
    <text evidence="9">The sequence shown here is derived from an EMBL/GenBank/DDBJ whole genome shotgun (WGS) entry which is preliminary data.</text>
</comment>
<name>E7GTT5_CLOS6</name>
<dbReference type="PANTHER" id="PTHR30349">
    <property type="entry name" value="PHAGE INTEGRASE-RELATED"/>
    <property type="match status" value="1"/>
</dbReference>
<accession>E7GTT5</accession>
<dbReference type="InterPro" id="IPR013762">
    <property type="entry name" value="Integrase-like_cat_sf"/>
</dbReference>
<keyword evidence="4 6" id="KW-0238">DNA-binding</keyword>
<comment type="function">
    <text evidence="1">Site-specific tyrosine recombinase, which acts by catalyzing the cutting and rejoining of the recombining DNA molecules.</text>
</comment>
<dbReference type="EMBL" id="ADLQ01000100">
    <property type="protein sequence ID" value="EGA91814.1"/>
    <property type="molecule type" value="Genomic_DNA"/>
</dbReference>